<keyword evidence="3" id="KW-1185">Reference proteome</keyword>
<protein>
    <recommendedName>
        <fullName evidence="4">CABIT domain-containing protein</fullName>
    </recommendedName>
</protein>
<dbReference type="EMBL" id="JARBDR010000813">
    <property type="protein sequence ID" value="KAJ8306385.1"/>
    <property type="molecule type" value="Genomic_DNA"/>
</dbReference>
<feature type="compositionally biased region" description="Polar residues" evidence="1">
    <location>
        <begin position="532"/>
        <end position="546"/>
    </location>
</feature>
<sequence>MHFNGVLRRNGGRYQNRTEQIALGDCTLIKIPRCNNCNTITKKTPEKSHSCYQQLSDNRCHYPEDTRSLPAKLVDAITKFKFPLRIQLLEDLKSLNDGQVINAGEIITIYGFARQLLVTTGSLEHPTADNDESDEYVNMKPERKVYIPENCCEKLKDVHCNGKIYEDVGKIKEQMPRFLKAERDFFVFYVDEDKGMARIKKGDILEFVRVIDTGNPGAYHNISCSQNEKNLVIYRSEGEEIILTENKSLKLICIADDNAYSTTELLDNFSFPRKMLFVNSDLQDKFENFTNISQQVILDLTEKPRLFFTSELQSPFTNTVSYKISLFQNVNLLCLCIKLISRIQVEIVQEAAGGNGVFELLFAKENENKDKKQGNFTTFEIYGKFLSEKLENSEIEIPPLPNSRKHTSKNKLESQPNYETIFPPKGNTKADNNKTALVSPDKSAAKEEATSFQHEGNVHKVLSQPGEEEQPVFSNVNENQNAKRSSNSCRTSQSVQEFNSHKGKSENVPLRHNLSVPNKKKQPFLRTKNQHELPQTTQEKQDNLTVSVDKATEEKKDNNIMTKDDNVEIMGNIKDMGKKGLYHCLTFCGLPAFAEQCRLENLDGSFVSEMEDEELTDEPYFLKKHELRKFHRIKEGWRPKE</sequence>
<feature type="compositionally biased region" description="Polar residues" evidence="1">
    <location>
        <begin position="477"/>
        <end position="498"/>
    </location>
</feature>
<dbReference type="Proteomes" id="UP001217089">
    <property type="component" value="Unassembled WGS sequence"/>
</dbReference>
<evidence type="ECO:0000256" key="1">
    <source>
        <dbReference type="SAM" id="MobiDB-lite"/>
    </source>
</evidence>
<organism evidence="2 3">
    <name type="scientific">Tegillarca granosa</name>
    <name type="common">Malaysian cockle</name>
    <name type="synonym">Anadara granosa</name>
    <dbReference type="NCBI Taxonomy" id="220873"/>
    <lineage>
        <taxon>Eukaryota</taxon>
        <taxon>Metazoa</taxon>
        <taxon>Spiralia</taxon>
        <taxon>Lophotrochozoa</taxon>
        <taxon>Mollusca</taxon>
        <taxon>Bivalvia</taxon>
        <taxon>Autobranchia</taxon>
        <taxon>Pteriomorphia</taxon>
        <taxon>Arcoida</taxon>
        <taxon>Arcoidea</taxon>
        <taxon>Arcidae</taxon>
        <taxon>Tegillarca</taxon>
    </lineage>
</organism>
<evidence type="ECO:0008006" key="4">
    <source>
        <dbReference type="Google" id="ProtNLM"/>
    </source>
</evidence>
<accession>A0ABQ9ES33</accession>
<reference evidence="2 3" key="1">
    <citation type="submission" date="2022-12" db="EMBL/GenBank/DDBJ databases">
        <title>Chromosome-level genome of Tegillarca granosa.</title>
        <authorList>
            <person name="Kim J."/>
        </authorList>
    </citation>
    <scope>NUCLEOTIDE SEQUENCE [LARGE SCALE GENOMIC DNA]</scope>
    <source>
        <strain evidence="2">Teg-2019</strain>
        <tissue evidence="2">Adductor muscle</tissue>
    </source>
</reference>
<feature type="region of interest" description="Disordered" evidence="1">
    <location>
        <begin position="396"/>
        <end position="457"/>
    </location>
</feature>
<evidence type="ECO:0000313" key="3">
    <source>
        <dbReference type="Proteomes" id="UP001217089"/>
    </source>
</evidence>
<name>A0ABQ9ES33_TEGGR</name>
<gene>
    <name evidence="2" type="ORF">KUTeg_016930</name>
</gene>
<proteinExistence type="predicted"/>
<comment type="caution">
    <text evidence="2">The sequence shown here is derived from an EMBL/GenBank/DDBJ whole genome shotgun (WGS) entry which is preliminary data.</text>
</comment>
<feature type="region of interest" description="Disordered" evidence="1">
    <location>
        <begin position="477"/>
        <end position="546"/>
    </location>
</feature>
<evidence type="ECO:0000313" key="2">
    <source>
        <dbReference type="EMBL" id="KAJ8306385.1"/>
    </source>
</evidence>